<dbReference type="AlphaFoldDB" id="A0A0E3X0R6"/>
<dbReference type="GeneID" id="24894522"/>
<protein>
    <submittedName>
        <fullName evidence="1">Uncharacterized protein</fullName>
    </submittedName>
</protein>
<dbReference type="KEGG" id="mmet:MCMEM_1941"/>
<gene>
    <name evidence="1" type="ORF">MCMEM_1941</name>
</gene>
<proteinExistence type="predicted"/>
<evidence type="ECO:0000313" key="2">
    <source>
        <dbReference type="Proteomes" id="UP000033048"/>
    </source>
</evidence>
<sequence length="220" mass="25410">MGEEDKKRYELWNMGCTDSEIAAVCDVSRAAIHSWRIANGLDSNNGDGKGNYLDTEEEETRLKLFQEGYTDSEIGAMVGVTGHSIYQWRSRRGLFKVEKQTSDKINELSLNEEILFEYLKDKYPYKKEVSLISLAKYAEPTISACPSGKQKEFIKKIKIPGCRTVYYFDDGEYSCIEEAMRLFVTTNSEFIEENNTKVLVNMPSSFHRIFEKYRCEFKSP</sequence>
<dbReference type="STRING" id="1434104.MCMEM_1941"/>
<accession>A0A0E3X0R6</accession>
<dbReference type="EMBL" id="CP009518">
    <property type="protein sequence ID" value="AKB85994.1"/>
    <property type="molecule type" value="Genomic_DNA"/>
</dbReference>
<dbReference type="Proteomes" id="UP000033048">
    <property type="component" value="Chromosome"/>
</dbReference>
<dbReference type="HOGENOM" id="CLU_1253599_0_0_2"/>
<evidence type="ECO:0000313" key="1">
    <source>
        <dbReference type="EMBL" id="AKB85994.1"/>
    </source>
</evidence>
<dbReference type="RefSeq" id="WP_048206020.1">
    <property type="nucleotide sequence ID" value="NZ_CP009518.1"/>
</dbReference>
<name>A0A0E3X0R6_METMT</name>
<reference evidence="1 2" key="1">
    <citation type="submission" date="2014-07" db="EMBL/GenBank/DDBJ databases">
        <title>Methanogenic archaea and the global carbon cycle.</title>
        <authorList>
            <person name="Henriksen J.R."/>
            <person name="Luke J."/>
            <person name="Reinhart S."/>
            <person name="Benedict M.N."/>
            <person name="Youngblut N.D."/>
            <person name="Metcalf M.E."/>
            <person name="Whitaker R.J."/>
            <person name="Metcalf W.W."/>
        </authorList>
    </citation>
    <scope>NUCLEOTIDE SEQUENCE [LARGE SCALE GENOMIC DNA]</scope>
    <source>
        <strain evidence="1 2">MM1</strain>
    </source>
</reference>
<keyword evidence="2" id="KW-1185">Reference proteome</keyword>
<dbReference type="Gene3D" id="1.10.10.60">
    <property type="entry name" value="Homeodomain-like"/>
    <property type="match status" value="1"/>
</dbReference>
<organism evidence="1 2">
    <name type="scientific">Methanococcoides methylutens MM1</name>
    <dbReference type="NCBI Taxonomy" id="1434104"/>
    <lineage>
        <taxon>Archaea</taxon>
        <taxon>Methanobacteriati</taxon>
        <taxon>Methanobacteriota</taxon>
        <taxon>Stenosarchaea group</taxon>
        <taxon>Methanomicrobia</taxon>
        <taxon>Methanosarcinales</taxon>
        <taxon>Methanosarcinaceae</taxon>
        <taxon>Methanococcoides</taxon>
    </lineage>
</organism>